<dbReference type="PROSITE" id="PS00072">
    <property type="entry name" value="ACYL_COA_DH_1"/>
    <property type="match status" value="1"/>
</dbReference>
<dbReference type="Pfam" id="PF02770">
    <property type="entry name" value="Acyl-CoA_dh_M"/>
    <property type="match status" value="1"/>
</dbReference>
<dbReference type="SUPFAM" id="SSF56645">
    <property type="entry name" value="Acyl-CoA dehydrogenase NM domain-like"/>
    <property type="match status" value="1"/>
</dbReference>
<dbReference type="PIRSF" id="PIRSF016578">
    <property type="entry name" value="HsaA"/>
    <property type="match status" value="1"/>
</dbReference>
<dbReference type="Gene3D" id="1.10.540.10">
    <property type="entry name" value="Acyl-CoA dehydrogenase/oxidase, N-terminal domain"/>
    <property type="match status" value="1"/>
</dbReference>
<gene>
    <name evidence="9" type="ORF">NPE20_16845</name>
</gene>
<evidence type="ECO:0000313" key="9">
    <source>
        <dbReference type="EMBL" id="MCQ6959646.1"/>
    </source>
</evidence>
<keyword evidence="4 5" id="KW-0274">FAD</keyword>
<dbReference type="PANTHER" id="PTHR43884:SF12">
    <property type="entry name" value="ISOVALERYL-COA DEHYDROGENASE, MITOCHONDRIAL-RELATED"/>
    <property type="match status" value="1"/>
</dbReference>
<organism evidence="9 10">
    <name type="scientific">Mucilaginibacter aquariorum</name>
    <dbReference type="NCBI Taxonomy" id="2967225"/>
    <lineage>
        <taxon>Bacteria</taxon>
        <taxon>Pseudomonadati</taxon>
        <taxon>Bacteroidota</taxon>
        <taxon>Sphingobacteriia</taxon>
        <taxon>Sphingobacteriales</taxon>
        <taxon>Sphingobacteriaceae</taxon>
        <taxon>Mucilaginibacter</taxon>
    </lineage>
</organism>
<feature type="domain" description="Acyl-CoA dehydrogenase/oxidase N-terminal" evidence="8">
    <location>
        <begin position="6"/>
        <end position="118"/>
    </location>
</feature>
<dbReference type="RefSeq" id="WP_256539837.1">
    <property type="nucleotide sequence ID" value="NZ_JANHOH010000004.1"/>
</dbReference>
<dbReference type="PROSITE" id="PS00073">
    <property type="entry name" value="ACYL_COA_DH_2"/>
    <property type="match status" value="1"/>
</dbReference>
<evidence type="ECO:0000259" key="6">
    <source>
        <dbReference type="Pfam" id="PF00441"/>
    </source>
</evidence>
<dbReference type="InterPro" id="IPR006089">
    <property type="entry name" value="Acyl-CoA_DH_CS"/>
</dbReference>
<comment type="caution">
    <text evidence="9">The sequence shown here is derived from an EMBL/GenBank/DDBJ whole genome shotgun (WGS) entry which is preliminary data.</text>
</comment>
<dbReference type="PANTHER" id="PTHR43884">
    <property type="entry name" value="ACYL-COA DEHYDROGENASE"/>
    <property type="match status" value="1"/>
</dbReference>
<dbReference type="Pfam" id="PF00441">
    <property type="entry name" value="Acyl-CoA_dh_1"/>
    <property type="match status" value="1"/>
</dbReference>
<keyword evidence="5" id="KW-0560">Oxidoreductase</keyword>
<dbReference type="InterPro" id="IPR046373">
    <property type="entry name" value="Acyl-CoA_Oxase/DH_mid-dom_sf"/>
</dbReference>
<evidence type="ECO:0000313" key="10">
    <source>
        <dbReference type="Proteomes" id="UP001204376"/>
    </source>
</evidence>
<dbReference type="SUPFAM" id="SSF47203">
    <property type="entry name" value="Acyl-CoA dehydrogenase C-terminal domain-like"/>
    <property type="match status" value="1"/>
</dbReference>
<dbReference type="InterPro" id="IPR013786">
    <property type="entry name" value="AcylCoA_DH/ox_N"/>
</dbReference>
<evidence type="ECO:0000256" key="4">
    <source>
        <dbReference type="ARBA" id="ARBA00022827"/>
    </source>
</evidence>
<evidence type="ECO:0000256" key="5">
    <source>
        <dbReference type="RuleBase" id="RU362125"/>
    </source>
</evidence>
<dbReference type="EMBL" id="JANHOH010000004">
    <property type="protein sequence ID" value="MCQ6959646.1"/>
    <property type="molecule type" value="Genomic_DNA"/>
</dbReference>
<evidence type="ECO:0000256" key="2">
    <source>
        <dbReference type="ARBA" id="ARBA00009347"/>
    </source>
</evidence>
<feature type="domain" description="Acyl-CoA oxidase/dehydrogenase middle" evidence="7">
    <location>
        <begin position="122"/>
        <end position="217"/>
    </location>
</feature>
<proteinExistence type="inferred from homology"/>
<feature type="domain" description="Acyl-CoA dehydrogenase/oxidase C-terminal" evidence="6">
    <location>
        <begin position="231"/>
        <end position="377"/>
    </location>
</feature>
<comment type="cofactor">
    <cofactor evidence="1 5">
        <name>FAD</name>
        <dbReference type="ChEBI" id="CHEBI:57692"/>
    </cofactor>
</comment>
<protein>
    <submittedName>
        <fullName evidence="9">Acyl-CoA dehydrogenase</fullName>
    </submittedName>
</protein>
<dbReference type="Gene3D" id="1.20.140.10">
    <property type="entry name" value="Butyryl-CoA Dehydrogenase, subunit A, domain 3"/>
    <property type="match status" value="1"/>
</dbReference>
<dbReference type="Gene3D" id="2.40.110.10">
    <property type="entry name" value="Butyryl-CoA Dehydrogenase, subunit A, domain 2"/>
    <property type="match status" value="1"/>
</dbReference>
<dbReference type="InterPro" id="IPR036250">
    <property type="entry name" value="AcylCo_DH-like_C"/>
</dbReference>
<keyword evidence="3 5" id="KW-0285">Flavoprotein</keyword>
<dbReference type="InterPro" id="IPR009075">
    <property type="entry name" value="AcylCo_DH/oxidase_C"/>
</dbReference>
<dbReference type="Proteomes" id="UP001204376">
    <property type="component" value="Unassembled WGS sequence"/>
</dbReference>
<evidence type="ECO:0000259" key="8">
    <source>
        <dbReference type="Pfam" id="PF02771"/>
    </source>
</evidence>
<dbReference type="CDD" id="cd01158">
    <property type="entry name" value="SCAD_SBCAD"/>
    <property type="match status" value="1"/>
</dbReference>
<dbReference type="InterPro" id="IPR009100">
    <property type="entry name" value="AcylCoA_DH/oxidase_NM_dom_sf"/>
</dbReference>
<evidence type="ECO:0000256" key="1">
    <source>
        <dbReference type="ARBA" id="ARBA00001974"/>
    </source>
</evidence>
<reference evidence="9 10" key="1">
    <citation type="submission" date="2022-07" db="EMBL/GenBank/DDBJ databases">
        <title>Mucilaginibacter sp. JC4.</title>
        <authorList>
            <person name="Le V."/>
            <person name="Ko S.-R."/>
            <person name="Ahn C.-Y."/>
            <person name="Oh H.-M."/>
        </authorList>
    </citation>
    <scope>NUCLEOTIDE SEQUENCE [LARGE SCALE GENOMIC DNA]</scope>
    <source>
        <strain evidence="9 10">JC4</strain>
    </source>
</reference>
<evidence type="ECO:0000256" key="3">
    <source>
        <dbReference type="ARBA" id="ARBA00022630"/>
    </source>
</evidence>
<comment type="similarity">
    <text evidence="2 5">Belongs to the acyl-CoA dehydrogenase family.</text>
</comment>
<accession>A0ABT1T5Y1</accession>
<sequence length="379" mass="41594">MHFELTEEHQMIRQAARDFAQNELKPGVIERDEHQKFPAEQIKKLGELGFLGMMVSPQYGGSGMDAISYSIVMEELSKVDASASVVVSVNNSLVCYGLEKYGNEEQKQKFLIPLAQGEKIGAFCLSEPEAGSDATSQRTTAVDMGDYYLLNGTKNWITNGSTASTYIVMAQTDASKKHKGINALIVEKGMEGFTVGAKENKLGIRGSDTHSLMFTDVKVPKENRIGEDGFGFKFAMATLEGGRIGIASQALGIAAGAFELSVQYAKERKAFGKTIADLQAIQFKLADMATEIEAARLLCYRAAWLKDNGLPYAQAASMAKLFASETAMRTTVEAVQIHGGYGYVKEYHVERLMRDAKITQIYEGTSEIQRIVISREVLK</sequence>
<name>A0ABT1T5Y1_9SPHI</name>
<keyword evidence="10" id="KW-1185">Reference proteome</keyword>
<dbReference type="InterPro" id="IPR037069">
    <property type="entry name" value="AcylCoA_DH/ox_N_sf"/>
</dbReference>
<evidence type="ECO:0000259" key="7">
    <source>
        <dbReference type="Pfam" id="PF02770"/>
    </source>
</evidence>
<dbReference type="Pfam" id="PF02771">
    <property type="entry name" value="Acyl-CoA_dh_N"/>
    <property type="match status" value="1"/>
</dbReference>
<dbReference type="InterPro" id="IPR006091">
    <property type="entry name" value="Acyl-CoA_Oxase/DH_mid-dom"/>
</dbReference>